<dbReference type="SMART" id="SM00465">
    <property type="entry name" value="GIYc"/>
    <property type="match status" value="1"/>
</dbReference>
<dbReference type="Proteomes" id="UP000225215">
    <property type="component" value="Segment"/>
</dbReference>
<dbReference type="EMBL" id="KY290955">
    <property type="protein sequence ID" value="APU01712.1"/>
    <property type="molecule type" value="Genomic_DNA"/>
</dbReference>
<keyword evidence="4" id="KW-0255">Endonuclease</keyword>
<protein>
    <submittedName>
        <fullName evidence="4">Endonuclease</fullName>
    </submittedName>
</protein>
<name>A0A219YCP9_9CAUD</name>
<dbReference type="PROSITE" id="PS50164">
    <property type="entry name" value="GIY_YIG"/>
    <property type="match status" value="1"/>
</dbReference>
<keyword evidence="4" id="KW-0378">Hydrolase</keyword>
<evidence type="ECO:0000313" key="4">
    <source>
        <dbReference type="EMBL" id="APU01712.1"/>
    </source>
</evidence>
<dbReference type="InterPro" id="IPR035901">
    <property type="entry name" value="GIY-YIG_endonuc_sf"/>
</dbReference>
<comment type="cofactor">
    <cofactor evidence="1">
        <name>Mg(2+)</name>
        <dbReference type="ChEBI" id="CHEBI:18420"/>
    </cofactor>
</comment>
<feature type="domain" description="GIY-YIG" evidence="3">
    <location>
        <begin position="30"/>
        <end position="117"/>
    </location>
</feature>
<dbReference type="GO" id="GO:0004519">
    <property type="term" value="F:endonuclease activity"/>
    <property type="evidence" value="ECO:0007669"/>
    <property type="project" value="UniProtKB-KW"/>
</dbReference>
<dbReference type="SUPFAM" id="SSF82771">
    <property type="entry name" value="GIY-YIG endonuclease"/>
    <property type="match status" value="1"/>
</dbReference>
<reference evidence="4 5" key="1">
    <citation type="journal article" date="2017" name="Sci. Rep.">
        <title>Characterization and diversity of phages infecting Aeromonas salmonicida subsp. salmonicida.</title>
        <authorList>
            <person name="Vincent A.T."/>
            <person name="Paquet V.E."/>
            <person name="Bernatchez A."/>
            <person name="Tremblay D.M."/>
            <person name="Moineau S."/>
            <person name="Charette S.J."/>
        </authorList>
    </citation>
    <scope>NUCLEOTIDE SEQUENCE [LARGE SCALE GENOMIC DNA]</scope>
</reference>
<dbReference type="Gene3D" id="3.40.1440.40">
    <property type="match status" value="1"/>
</dbReference>
<dbReference type="CDD" id="cd10436">
    <property type="entry name" value="GIY-YIG_EndoII_Hpy188I_like"/>
    <property type="match status" value="1"/>
</dbReference>
<evidence type="ECO:0000256" key="1">
    <source>
        <dbReference type="ARBA" id="ARBA00001946"/>
    </source>
</evidence>
<keyword evidence="2" id="KW-0460">Magnesium</keyword>
<evidence type="ECO:0000259" key="3">
    <source>
        <dbReference type="PROSITE" id="PS50164"/>
    </source>
</evidence>
<keyword evidence="4" id="KW-0540">Nuclease</keyword>
<dbReference type="InterPro" id="IPR000305">
    <property type="entry name" value="GIY-YIG_endonuc"/>
</dbReference>
<organism evidence="4 5">
    <name type="scientific">Aeromonas phage 65.2</name>
    <dbReference type="NCBI Taxonomy" id="1932896"/>
    <lineage>
        <taxon>Viruses</taxon>
        <taxon>Duplodnaviria</taxon>
        <taxon>Heunggongvirae</taxon>
        <taxon>Uroviricota</taxon>
        <taxon>Caudoviricetes</taxon>
        <taxon>Pantevenvirales</taxon>
        <taxon>Straboviridae</taxon>
        <taxon>Emmerichvirinae</taxon>
        <taxon>Ishigurovirus</taxon>
        <taxon>Ishigurovirus osborne</taxon>
    </lineage>
</organism>
<evidence type="ECO:0000256" key="2">
    <source>
        <dbReference type="ARBA" id="ARBA00022842"/>
    </source>
</evidence>
<evidence type="ECO:0000313" key="5">
    <source>
        <dbReference type="Proteomes" id="UP000225215"/>
    </source>
</evidence>
<dbReference type="InterPro" id="IPR044556">
    <property type="entry name" value="EndoII-like_GIY-YIG"/>
</dbReference>
<dbReference type="InterPro" id="IPR053748">
    <property type="entry name" value="Host_DNA_Degrad_Endo"/>
</dbReference>
<accession>A0A219YCP9</accession>
<proteinExistence type="predicted"/>
<sequence length="122" mass="14560">MKLDGFKKISKLGLDENGLISREFLIPTFYQNVVYAFVKGTKVLYIGKANDLWKRFDTYRNCVNWRNAKRSNIDKNLKMVNTMKNGNLWLYVKRSSSMMLDIEEQKLIREYRPIWNVHFNGE</sequence>